<name>A0ABR6WAK0_9BACT</name>
<keyword evidence="3" id="KW-1185">Reference proteome</keyword>
<reference evidence="2 3" key="1">
    <citation type="submission" date="2019-06" db="EMBL/GenBank/DDBJ databases">
        <title>Spirosoma utsteinense sp. nov. isolated from Antarctic ice-free soils.</title>
        <authorList>
            <person name="Tahon G."/>
        </authorList>
    </citation>
    <scope>NUCLEOTIDE SEQUENCE [LARGE SCALE GENOMIC DNA]</scope>
    <source>
        <strain evidence="2 3">LMG 31447</strain>
    </source>
</reference>
<gene>
    <name evidence="2" type="ORF">FH603_4114</name>
</gene>
<feature type="signal peptide" evidence="1">
    <location>
        <begin position="1"/>
        <end position="17"/>
    </location>
</feature>
<evidence type="ECO:0000313" key="3">
    <source>
        <dbReference type="Proteomes" id="UP000700732"/>
    </source>
</evidence>
<comment type="caution">
    <text evidence="2">The sequence shown here is derived from an EMBL/GenBank/DDBJ whole genome shotgun (WGS) entry which is preliminary data.</text>
</comment>
<accession>A0ABR6WAK0</accession>
<keyword evidence="1" id="KW-0732">Signal</keyword>
<dbReference type="Proteomes" id="UP000700732">
    <property type="component" value="Unassembled WGS sequence"/>
</dbReference>
<evidence type="ECO:0000256" key="1">
    <source>
        <dbReference type="SAM" id="SignalP"/>
    </source>
</evidence>
<organism evidence="2 3">
    <name type="scientific">Spirosoma utsteinense</name>
    <dbReference type="NCBI Taxonomy" id="2585773"/>
    <lineage>
        <taxon>Bacteria</taxon>
        <taxon>Pseudomonadati</taxon>
        <taxon>Bacteroidota</taxon>
        <taxon>Cytophagia</taxon>
        <taxon>Cytophagales</taxon>
        <taxon>Cytophagaceae</taxon>
        <taxon>Spirosoma</taxon>
    </lineage>
</organism>
<sequence length="599" mass="69158">MKYLFFMFWFIAANVTAQNSLVNYTENLPATDALGRKLPMTGAIKKDRYVGIFYWPWHYQYRSTNNKPLNLSAYLKANPTLKSNPNARVSYDDPSWPTDRVYFWGEPLFGFYTSTDKWVLRKHAEMLADAGVDVIFFDCTNGDQVWKPAYTALCDVFLEARKDGVRTPQIAFVTALGPVSGGQNAINQLYGQLYKPGLYKELWFYWKGKPLLLSYPDLMIEVPGNPTGTQLHQEMKNFFTFRPVQPDYQKGPARPDQWGWLEIYPQHKYVKQDKGGYEEMPVSVAQNWSKERGLTAMNAPNVFGRSYTNAKGHDKRANASVYGLNFQEQWDQALKHDVDMIFITGWNEWVAGRHREWGKQSNAFPDQYNSDNSRDIEPMKGGHGDNYYYQMVANIRRFKGVPGEQAASPRKTIKIDGVFSDWSSIKPNFKAHKGSTIHRDSPGFQSYYYTNKSGRNDIIGTKVARDDKYVYLYVTTAEKITPHTNTNWMTLFIDIDRRKTTGWQGYDLAVNRKQVGQTAIVEKKVNGSAWKKAAIVEYAYKGTGLELRIPRQLLENGQKNLDFEFKWSDNRQKEEDIMDFWVNGDVAPAGRYNYHYKAN</sequence>
<dbReference type="RefSeq" id="WP_186739456.1">
    <property type="nucleotide sequence ID" value="NZ_VFIA01000028.1"/>
</dbReference>
<evidence type="ECO:0000313" key="2">
    <source>
        <dbReference type="EMBL" id="MBC3793595.1"/>
    </source>
</evidence>
<dbReference type="Gene3D" id="3.20.20.80">
    <property type="entry name" value="Glycosidases"/>
    <property type="match status" value="1"/>
</dbReference>
<protein>
    <submittedName>
        <fullName evidence="2">Uncharacterized protein</fullName>
    </submittedName>
</protein>
<dbReference type="SUPFAM" id="SSF49344">
    <property type="entry name" value="CBD9-like"/>
    <property type="match status" value="1"/>
</dbReference>
<feature type="chain" id="PRO_5045950397" evidence="1">
    <location>
        <begin position="18"/>
        <end position="599"/>
    </location>
</feature>
<proteinExistence type="predicted"/>
<dbReference type="EMBL" id="VFIA01000028">
    <property type="protein sequence ID" value="MBC3793595.1"/>
    <property type="molecule type" value="Genomic_DNA"/>
</dbReference>